<feature type="transmembrane region" description="Helical" evidence="1">
    <location>
        <begin position="80"/>
        <end position="103"/>
    </location>
</feature>
<name>A0AAD5VP73_9AGAR</name>
<sequence length="218" mass="24694">MFLRRIPIRGPLDADLVAAANSLFNDILSNTQNMNTNQQRNLLQQRIEQVLADLNVLPAQTQHEIKTFRLTWQKFIERELALYTMYPTLGLLAPLVIVTAIPMWRTSKGIWICFCLVLTTALLLVVIYAIAYTGLQSVRSTQDVIWHAKQKSKDLDIFLFNSVVRGPYALMLLIFGEVAVEWAMAIVLIDLPFAFRVFLAIFPSIVLLGFIVASLLSL</sequence>
<keyword evidence="1" id="KW-0812">Transmembrane</keyword>
<evidence type="ECO:0000256" key="1">
    <source>
        <dbReference type="SAM" id="Phobius"/>
    </source>
</evidence>
<feature type="transmembrane region" description="Helical" evidence="1">
    <location>
        <begin position="195"/>
        <end position="216"/>
    </location>
</feature>
<evidence type="ECO:0000313" key="2">
    <source>
        <dbReference type="EMBL" id="KAJ3560979.1"/>
    </source>
</evidence>
<dbReference type="Proteomes" id="UP001213000">
    <property type="component" value="Unassembled WGS sequence"/>
</dbReference>
<proteinExistence type="predicted"/>
<organism evidence="2 3">
    <name type="scientific">Leucocoprinus birnbaumii</name>
    <dbReference type="NCBI Taxonomy" id="56174"/>
    <lineage>
        <taxon>Eukaryota</taxon>
        <taxon>Fungi</taxon>
        <taxon>Dikarya</taxon>
        <taxon>Basidiomycota</taxon>
        <taxon>Agaricomycotina</taxon>
        <taxon>Agaricomycetes</taxon>
        <taxon>Agaricomycetidae</taxon>
        <taxon>Agaricales</taxon>
        <taxon>Agaricineae</taxon>
        <taxon>Agaricaceae</taxon>
        <taxon>Leucocoprinus</taxon>
    </lineage>
</organism>
<feature type="transmembrane region" description="Helical" evidence="1">
    <location>
        <begin position="109"/>
        <end position="131"/>
    </location>
</feature>
<evidence type="ECO:0000313" key="3">
    <source>
        <dbReference type="Proteomes" id="UP001213000"/>
    </source>
</evidence>
<reference evidence="2" key="1">
    <citation type="submission" date="2022-07" db="EMBL/GenBank/DDBJ databases">
        <title>Genome Sequence of Leucocoprinus birnbaumii.</title>
        <authorList>
            <person name="Buettner E."/>
        </authorList>
    </citation>
    <scope>NUCLEOTIDE SEQUENCE</scope>
    <source>
        <strain evidence="2">VT141</strain>
    </source>
</reference>
<accession>A0AAD5VP73</accession>
<keyword evidence="1" id="KW-0472">Membrane</keyword>
<dbReference type="AlphaFoldDB" id="A0AAD5VP73"/>
<protein>
    <submittedName>
        <fullName evidence="2">Uncharacterized protein</fullName>
    </submittedName>
</protein>
<keyword evidence="3" id="KW-1185">Reference proteome</keyword>
<feature type="transmembrane region" description="Helical" evidence="1">
    <location>
        <begin position="168"/>
        <end position="189"/>
    </location>
</feature>
<dbReference type="EMBL" id="JANIEX010001075">
    <property type="protein sequence ID" value="KAJ3560979.1"/>
    <property type="molecule type" value="Genomic_DNA"/>
</dbReference>
<gene>
    <name evidence="2" type="ORF">NP233_g10484</name>
</gene>
<keyword evidence="1" id="KW-1133">Transmembrane helix</keyword>
<comment type="caution">
    <text evidence="2">The sequence shown here is derived from an EMBL/GenBank/DDBJ whole genome shotgun (WGS) entry which is preliminary data.</text>
</comment>